<protein>
    <recommendedName>
        <fullName evidence="2">DUF6697 domain-containing protein</fullName>
    </recommendedName>
</protein>
<dbReference type="OrthoDB" id="3219211at2759"/>
<sequence length="441" mass="49355">MDLTDVCHKDPFRVADMAIEIQVEKMKLAEAASARDSAIQRLSSAYDAIKEKAVTIAHLQSEKADLERRIAESEVWMSRAVEDARAEERRALEVEIGALKELIKRLNDEIRSLKGDEGSGKLESPSETTLVASPSDNHLIANSSRDESVQRDRVRSLTKEFENLSVTSRSQSRNDFNAIDHGSPFSSKSSQHHSPLSNISNCSSDEPVEMDKARFQLLASLPVPSTVPDDVLKPIIIPAPFTIHEFLGNTSGVSRRLSLYGYRVFHDQITRWCPNNEEHGYFLTPLYKCTTNPKVPTAHRWSEVDPKGRMHKPTECFYNKEGKWYYAGQYIAMRLADLNVKEWDALDAETSQMLVKETLAGRKNTAAQNHFEVSQLYACGALKVACIGLQCVGFNTSLYRTIMEQASRCQQNGRWRSGWSDSDPLIGSSDSTTSLSSALFG</sequence>
<evidence type="ECO:0000313" key="3">
    <source>
        <dbReference type="EMBL" id="KLO19613.1"/>
    </source>
</evidence>
<feature type="compositionally biased region" description="Polar residues" evidence="1">
    <location>
        <begin position="125"/>
        <end position="143"/>
    </location>
</feature>
<keyword evidence="4" id="KW-1185">Reference proteome</keyword>
<evidence type="ECO:0000313" key="4">
    <source>
        <dbReference type="Proteomes" id="UP000053477"/>
    </source>
</evidence>
<organism evidence="3 4">
    <name type="scientific">Schizopora paradoxa</name>
    <dbReference type="NCBI Taxonomy" id="27342"/>
    <lineage>
        <taxon>Eukaryota</taxon>
        <taxon>Fungi</taxon>
        <taxon>Dikarya</taxon>
        <taxon>Basidiomycota</taxon>
        <taxon>Agaricomycotina</taxon>
        <taxon>Agaricomycetes</taxon>
        <taxon>Hymenochaetales</taxon>
        <taxon>Schizoporaceae</taxon>
        <taxon>Schizopora</taxon>
    </lineage>
</organism>
<dbReference type="Pfam" id="PF20411">
    <property type="entry name" value="DUF6697"/>
    <property type="match status" value="1"/>
</dbReference>
<name>A0A0H2SCY8_9AGAM</name>
<dbReference type="Proteomes" id="UP000053477">
    <property type="component" value="Unassembled WGS sequence"/>
</dbReference>
<feature type="compositionally biased region" description="Low complexity" evidence="1">
    <location>
        <begin position="183"/>
        <end position="197"/>
    </location>
</feature>
<dbReference type="EMBL" id="KQ085885">
    <property type="protein sequence ID" value="KLO19613.1"/>
    <property type="molecule type" value="Genomic_DNA"/>
</dbReference>
<feature type="region of interest" description="Disordered" evidence="1">
    <location>
        <begin position="113"/>
        <end position="205"/>
    </location>
</feature>
<feature type="compositionally biased region" description="Polar residues" evidence="1">
    <location>
        <begin position="164"/>
        <end position="175"/>
    </location>
</feature>
<reference evidence="3 4" key="1">
    <citation type="submission" date="2015-04" db="EMBL/GenBank/DDBJ databases">
        <title>Complete genome sequence of Schizopora paradoxa KUC8140, a cosmopolitan wood degrader in East Asia.</title>
        <authorList>
            <consortium name="DOE Joint Genome Institute"/>
            <person name="Min B."/>
            <person name="Park H."/>
            <person name="Jang Y."/>
            <person name="Kim J.-J."/>
            <person name="Kim K.H."/>
            <person name="Pangilinan J."/>
            <person name="Lipzen A."/>
            <person name="Riley R."/>
            <person name="Grigoriev I.V."/>
            <person name="Spatafora J.W."/>
            <person name="Choi I.-G."/>
        </authorList>
    </citation>
    <scope>NUCLEOTIDE SEQUENCE [LARGE SCALE GENOMIC DNA]</scope>
    <source>
        <strain evidence="3 4">KUC8140</strain>
    </source>
</reference>
<feature type="compositionally biased region" description="Basic and acidic residues" evidence="1">
    <location>
        <begin position="144"/>
        <end position="162"/>
    </location>
</feature>
<evidence type="ECO:0000256" key="1">
    <source>
        <dbReference type="SAM" id="MobiDB-lite"/>
    </source>
</evidence>
<feature type="domain" description="DUF6697" evidence="2">
    <location>
        <begin position="274"/>
        <end position="404"/>
    </location>
</feature>
<accession>A0A0H2SCY8</accession>
<proteinExistence type="predicted"/>
<gene>
    <name evidence="3" type="ORF">SCHPADRAFT_817820</name>
</gene>
<evidence type="ECO:0000259" key="2">
    <source>
        <dbReference type="Pfam" id="PF20411"/>
    </source>
</evidence>
<feature type="compositionally biased region" description="Low complexity" evidence="1">
    <location>
        <begin position="428"/>
        <end position="441"/>
    </location>
</feature>
<dbReference type="AlphaFoldDB" id="A0A0H2SCY8"/>
<dbReference type="InterPro" id="IPR046520">
    <property type="entry name" value="DUF6697"/>
</dbReference>
<feature type="region of interest" description="Disordered" evidence="1">
    <location>
        <begin position="413"/>
        <end position="441"/>
    </location>
</feature>
<dbReference type="InParanoid" id="A0A0H2SCY8"/>